<dbReference type="EMBL" id="ML005875">
    <property type="protein sequence ID" value="RKP17371.1"/>
    <property type="molecule type" value="Genomic_DNA"/>
</dbReference>
<feature type="transmembrane region" description="Helical" evidence="1">
    <location>
        <begin position="622"/>
        <end position="643"/>
    </location>
</feature>
<keyword evidence="1" id="KW-1133">Transmembrane helix</keyword>
<gene>
    <name evidence="3" type="ORF">ROZALSC1DRAFT_30820</name>
</gene>
<dbReference type="AlphaFoldDB" id="A0A4P9YFJ9"/>
<name>A0A4P9YFJ9_ROZAC</name>
<feature type="transmembrane region" description="Helical" evidence="1">
    <location>
        <begin position="204"/>
        <end position="225"/>
    </location>
</feature>
<sequence>MIKLGVLGTLVAGLSSVPFVSAKDQPAQEEVKLASSVDIDILPDPAVFVPPVAVHNPDPVPDFKAVISGQNLSYDEPPTQAKPFIAINNDVGASSEIEGDPSTNGHLKSNLVKKLTSIKDATLKEMIRVMLEPVAYSLNIDELFIKEFKAMKTSDQKKRLSEMLSEANEEDIERVWQILNDDSMRLRVKEYLIKDAGPKFNGSFVLSQSFFLFVAALIANVRFPGQSQATTNTCRKIIFAILPVYLFSLVVDMPYQMLGQKKLVTNVRNNPYFDVQEAISTGNVAGKEVSFHEKNNGIAVVFADSSLANAAGATRTSVNKVIAKKPDVVTIDTKSPSCSFAKDNTNVSLSIINDFQIHNQNYEERNAILTHNILREKTTKIDNNGITVTVADSATANARVSTSDTQSPCSLAKDSTSVLLISALSLEQFNNSLPDFAKISSDLSKIDKTELRKINDAVADALNVEPAVPSNIASTWSHYRNIIEKSTPVITQKFMESLQFLGDKNISWDYLVASVSFLAAHYLSLFNYTISGDKVEESNDSNVKQPDIQSELAAKPVTKDLKEDKAKSEVAESATDNHFEITKPEKITNVERSVYKLEPVNGDNSKANVMYEESEDQGNRNAIVVIPVVLGILGAIGIGAFAYQRHKGRKHTYFGP</sequence>
<feature type="signal peptide" evidence="2">
    <location>
        <begin position="1"/>
        <end position="22"/>
    </location>
</feature>
<dbReference type="Proteomes" id="UP000281549">
    <property type="component" value="Unassembled WGS sequence"/>
</dbReference>
<reference evidence="4" key="1">
    <citation type="journal article" date="2018" name="Nat. Microbiol.">
        <title>Leveraging single-cell genomics to expand the fungal tree of life.</title>
        <authorList>
            <person name="Ahrendt S.R."/>
            <person name="Quandt C.A."/>
            <person name="Ciobanu D."/>
            <person name="Clum A."/>
            <person name="Salamov A."/>
            <person name="Andreopoulos B."/>
            <person name="Cheng J.F."/>
            <person name="Woyke T."/>
            <person name="Pelin A."/>
            <person name="Henrissat B."/>
            <person name="Reynolds N.K."/>
            <person name="Benny G.L."/>
            <person name="Smith M.E."/>
            <person name="James T.Y."/>
            <person name="Grigoriev I.V."/>
        </authorList>
    </citation>
    <scope>NUCLEOTIDE SEQUENCE [LARGE SCALE GENOMIC DNA]</scope>
    <source>
        <strain evidence="4">CSF55</strain>
    </source>
</reference>
<proteinExistence type="predicted"/>
<evidence type="ECO:0000313" key="4">
    <source>
        <dbReference type="Proteomes" id="UP000281549"/>
    </source>
</evidence>
<evidence type="ECO:0000256" key="2">
    <source>
        <dbReference type="SAM" id="SignalP"/>
    </source>
</evidence>
<keyword evidence="2" id="KW-0732">Signal</keyword>
<keyword evidence="1" id="KW-0472">Membrane</keyword>
<protein>
    <submittedName>
        <fullName evidence="3">Uncharacterized protein</fullName>
    </submittedName>
</protein>
<keyword evidence="1" id="KW-0812">Transmembrane</keyword>
<feature type="chain" id="PRO_5020358898" evidence="2">
    <location>
        <begin position="23"/>
        <end position="656"/>
    </location>
</feature>
<feature type="transmembrane region" description="Helical" evidence="1">
    <location>
        <begin position="237"/>
        <end position="258"/>
    </location>
</feature>
<evidence type="ECO:0000313" key="3">
    <source>
        <dbReference type="EMBL" id="RKP17371.1"/>
    </source>
</evidence>
<accession>A0A4P9YFJ9</accession>
<evidence type="ECO:0000256" key="1">
    <source>
        <dbReference type="SAM" id="Phobius"/>
    </source>
</evidence>
<organism evidence="3 4">
    <name type="scientific">Rozella allomycis (strain CSF55)</name>
    <dbReference type="NCBI Taxonomy" id="988480"/>
    <lineage>
        <taxon>Eukaryota</taxon>
        <taxon>Fungi</taxon>
        <taxon>Fungi incertae sedis</taxon>
        <taxon>Cryptomycota</taxon>
        <taxon>Cryptomycota incertae sedis</taxon>
        <taxon>Rozella</taxon>
    </lineage>
</organism>